<dbReference type="AlphaFoldDB" id="A0A409WZ43"/>
<comment type="caution">
    <text evidence="2">The sequence shown here is derived from an EMBL/GenBank/DDBJ whole genome shotgun (WGS) entry which is preliminary data.</text>
</comment>
<reference evidence="2 3" key="1">
    <citation type="journal article" date="2018" name="Evol. Lett.">
        <title>Horizontal gene cluster transfer increased hallucinogenic mushroom diversity.</title>
        <authorList>
            <person name="Reynolds H.T."/>
            <person name="Vijayakumar V."/>
            <person name="Gluck-Thaler E."/>
            <person name="Korotkin H.B."/>
            <person name="Matheny P.B."/>
            <person name="Slot J.C."/>
        </authorList>
    </citation>
    <scope>NUCLEOTIDE SEQUENCE [LARGE SCALE GENOMIC DNA]</scope>
    <source>
        <strain evidence="2 3">SRW20</strain>
    </source>
</reference>
<evidence type="ECO:0000313" key="3">
    <source>
        <dbReference type="Proteomes" id="UP000284706"/>
    </source>
</evidence>
<keyword evidence="3" id="KW-1185">Reference proteome</keyword>
<dbReference type="OrthoDB" id="3219336at2759"/>
<accession>A0A409WZ43</accession>
<dbReference type="InParanoid" id="A0A409WZ43"/>
<evidence type="ECO:0000256" key="1">
    <source>
        <dbReference type="SAM" id="Coils"/>
    </source>
</evidence>
<proteinExistence type="predicted"/>
<dbReference type="EMBL" id="NHYE01004582">
    <property type="protein sequence ID" value="PPQ83742.1"/>
    <property type="molecule type" value="Genomic_DNA"/>
</dbReference>
<gene>
    <name evidence="2" type="ORF">CVT26_005048</name>
</gene>
<keyword evidence="1" id="KW-0175">Coiled coil</keyword>
<evidence type="ECO:0000313" key="2">
    <source>
        <dbReference type="EMBL" id="PPQ83742.1"/>
    </source>
</evidence>
<protein>
    <submittedName>
        <fullName evidence="2">Uncharacterized protein</fullName>
    </submittedName>
</protein>
<dbReference type="Proteomes" id="UP000284706">
    <property type="component" value="Unassembled WGS sequence"/>
</dbReference>
<feature type="coiled-coil region" evidence="1">
    <location>
        <begin position="67"/>
        <end position="94"/>
    </location>
</feature>
<organism evidence="2 3">
    <name type="scientific">Gymnopilus dilepis</name>
    <dbReference type="NCBI Taxonomy" id="231916"/>
    <lineage>
        <taxon>Eukaryota</taxon>
        <taxon>Fungi</taxon>
        <taxon>Dikarya</taxon>
        <taxon>Basidiomycota</taxon>
        <taxon>Agaricomycotina</taxon>
        <taxon>Agaricomycetes</taxon>
        <taxon>Agaricomycetidae</taxon>
        <taxon>Agaricales</taxon>
        <taxon>Agaricineae</taxon>
        <taxon>Hymenogastraceae</taxon>
        <taxon>Gymnopilus</taxon>
    </lineage>
</organism>
<name>A0A409WZ43_9AGAR</name>
<sequence>MPVERSLPSLDPYACTPASVTEKSGLKKTSVIEISSSDESTMHALDNEIRKLRQCLKSADYSSFKERRRYKKLMEGLTQDLADLKKDLSTKITECIAEDLESLKKGLSFKILNDLFLWFEAILKNHEGEYRDGAVPRVDVVTMNQLQELVRLDEGFERVQDAVDEIDRYLRPFPKYTCPACRELVRYPPVEDVRLKSFCKKVETFFRTTNNESIFREGKEDWGARGCSKVWDKFFPSRTENY</sequence>